<dbReference type="InterPro" id="IPR039068">
    <property type="entry name" value="PqqC-like"/>
</dbReference>
<name>A0ABU9D8M7_9PROT</name>
<keyword evidence="1" id="KW-0560">Oxidoreductase</keyword>
<organism evidence="2 3">
    <name type="scientific">Thermithiobacillus plumbiphilus</name>
    <dbReference type="NCBI Taxonomy" id="1729899"/>
    <lineage>
        <taxon>Bacteria</taxon>
        <taxon>Pseudomonadati</taxon>
        <taxon>Pseudomonadota</taxon>
        <taxon>Acidithiobacillia</taxon>
        <taxon>Acidithiobacillales</taxon>
        <taxon>Thermithiobacillaceae</taxon>
        <taxon>Thermithiobacillus</taxon>
    </lineage>
</organism>
<dbReference type="PANTHER" id="PTHR40279">
    <property type="entry name" value="PQQC-LIKE PROTEIN"/>
    <property type="match status" value="1"/>
</dbReference>
<dbReference type="EMBL" id="JBBPCO010000004">
    <property type="protein sequence ID" value="MEK8089326.1"/>
    <property type="molecule type" value="Genomic_DNA"/>
</dbReference>
<evidence type="ECO:0000313" key="3">
    <source>
        <dbReference type="Proteomes" id="UP001446205"/>
    </source>
</evidence>
<dbReference type="Pfam" id="PF14518">
    <property type="entry name" value="Haem_oxygenas_2"/>
    <property type="match status" value="1"/>
</dbReference>
<dbReference type="SUPFAM" id="SSF48613">
    <property type="entry name" value="Heme oxygenase-like"/>
    <property type="match status" value="1"/>
</dbReference>
<sequence>MKIAVPMPKYGIFKPAATLAEAQDTIQAHLSGVDALAYAAFIEGNSRAWVDAQNLLYHWNLDELERKSPVTDYSRLIRQVLRNRLLEVEERVRKERYTLACWNKFTPDIAIEELKAAALNHRIHSHPLLDHMSAEGLPPEAVQLFLDNYYVNNRVFHLHIAAQSLSAPFSMRAEMYKNLYDELGSGEPSEAHPLLFLRNYRTLHLPDTIIPLTGSVFLLNTKIYHTFLSGNVLQGVGGLGFLELAMPAQMEKIFAGLKKSNLPVKDLVFWEVHITLDKEHGESWFEEVRDLVRSREDAKALFEGGMSLLDARARFYDDVWGAVQEMIEPQQMSA</sequence>
<dbReference type="PANTHER" id="PTHR40279:SF3">
    <property type="entry name" value="4-AMINOBENZOATE SYNTHASE"/>
    <property type="match status" value="1"/>
</dbReference>
<dbReference type="Gene3D" id="1.20.910.10">
    <property type="entry name" value="Heme oxygenase-like"/>
    <property type="match status" value="1"/>
</dbReference>
<dbReference type="InterPro" id="IPR016084">
    <property type="entry name" value="Haem_Oase-like_multi-hlx"/>
</dbReference>
<protein>
    <submittedName>
        <fullName evidence="2">Iron-containing redox enzyme family protein</fullName>
    </submittedName>
</protein>
<proteinExistence type="predicted"/>
<keyword evidence="3" id="KW-1185">Reference proteome</keyword>
<gene>
    <name evidence="2" type="ORF">WOB96_06055</name>
</gene>
<evidence type="ECO:0000256" key="1">
    <source>
        <dbReference type="ARBA" id="ARBA00023002"/>
    </source>
</evidence>
<reference evidence="2 3" key="1">
    <citation type="submission" date="2024-04" db="EMBL/GenBank/DDBJ databases">
        <authorList>
            <person name="Abashina T."/>
            <person name="Shaikin A."/>
        </authorList>
    </citation>
    <scope>NUCLEOTIDE SEQUENCE [LARGE SCALE GENOMIC DNA]</scope>
    <source>
        <strain evidence="2 3">AAFK</strain>
    </source>
</reference>
<comment type="caution">
    <text evidence="2">The sequence shown here is derived from an EMBL/GenBank/DDBJ whole genome shotgun (WGS) entry which is preliminary data.</text>
</comment>
<dbReference type="RefSeq" id="WP_341370384.1">
    <property type="nucleotide sequence ID" value="NZ_JBBPCO010000004.1"/>
</dbReference>
<evidence type="ECO:0000313" key="2">
    <source>
        <dbReference type="EMBL" id="MEK8089326.1"/>
    </source>
</evidence>
<dbReference type="SMART" id="SM01236">
    <property type="entry name" value="Haem_oxygenase_2"/>
    <property type="match status" value="1"/>
</dbReference>
<dbReference type="Proteomes" id="UP001446205">
    <property type="component" value="Unassembled WGS sequence"/>
</dbReference>
<accession>A0ABU9D8M7</accession>